<protein>
    <submittedName>
        <fullName evidence="1">Uncharacterized protein</fullName>
    </submittedName>
</protein>
<evidence type="ECO:0000313" key="1">
    <source>
        <dbReference type="EMBL" id="TRY89956.1"/>
    </source>
</evidence>
<name>A0A553QJ48_9TELE</name>
<feature type="non-terminal residue" evidence="1">
    <location>
        <position position="64"/>
    </location>
</feature>
<dbReference type="Proteomes" id="UP000316079">
    <property type="component" value="Unassembled WGS sequence"/>
</dbReference>
<evidence type="ECO:0000313" key="2">
    <source>
        <dbReference type="Proteomes" id="UP000316079"/>
    </source>
</evidence>
<organism evidence="1 2">
    <name type="scientific">Danionella cerebrum</name>
    <dbReference type="NCBI Taxonomy" id="2873325"/>
    <lineage>
        <taxon>Eukaryota</taxon>
        <taxon>Metazoa</taxon>
        <taxon>Chordata</taxon>
        <taxon>Craniata</taxon>
        <taxon>Vertebrata</taxon>
        <taxon>Euteleostomi</taxon>
        <taxon>Actinopterygii</taxon>
        <taxon>Neopterygii</taxon>
        <taxon>Teleostei</taxon>
        <taxon>Ostariophysi</taxon>
        <taxon>Cypriniformes</taxon>
        <taxon>Danionidae</taxon>
        <taxon>Danioninae</taxon>
        <taxon>Danionella</taxon>
    </lineage>
</organism>
<proteinExistence type="predicted"/>
<dbReference type="AlphaFoldDB" id="A0A553QJ48"/>
<accession>A0A553QJ48</accession>
<comment type="caution">
    <text evidence="1">The sequence shown here is derived from an EMBL/GenBank/DDBJ whole genome shotgun (WGS) entry which is preliminary data.</text>
</comment>
<keyword evidence="2" id="KW-1185">Reference proteome</keyword>
<gene>
    <name evidence="1" type="ORF">DNTS_001677</name>
</gene>
<dbReference type="EMBL" id="SRMA01025887">
    <property type="protein sequence ID" value="TRY89956.1"/>
    <property type="molecule type" value="Genomic_DNA"/>
</dbReference>
<sequence>MEKLCGPGAKLKSEEFYLKETQFGVRPSVSNISIPSDTDSAESEVLQKLAGVENCEGPVLTDGD</sequence>
<reference evidence="1 2" key="1">
    <citation type="journal article" date="2019" name="Sci. Data">
        <title>Hybrid genome assembly and annotation of Danionella translucida.</title>
        <authorList>
            <person name="Kadobianskyi M."/>
            <person name="Schulze L."/>
            <person name="Schuelke M."/>
            <person name="Judkewitz B."/>
        </authorList>
    </citation>
    <scope>NUCLEOTIDE SEQUENCE [LARGE SCALE GENOMIC DNA]</scope>
    <source>
        <strain evidence="1 2">Bolton</strain>
    </source>
</reference>